<dbReference type="Proteomes" id="UP000320551">
    <property type="component" value="Unassembled WGS sequence"/>
</dbReference>
<comment type="caution">
    <text evidence="2">The sequence shown here is derived from an EMBL/GenBank/DDBJ whole genome shotgun (WGS) entry which is preliminary data.</text>
</comment>
<sequence>MSQPDVERFYEIARNSEELQAMLGAAEDRDSFVET</sequence>
<name>A0A552DZB8_MICAE</name>
<accession>A0A552DZB8</accession>
<organism evidence="2 3">
    <name type="scientific">Microcystis aeruginosa Ma_QC_B_20070730_S2</name>
    <dbReference type="NCBI Taxonomy" id="2486256"/>
    <lineage>
        <taxon>Bacteria</taxon>
        <taxon>Bacillati</taxon>
        <taxon>Cyanobacteriota</taxon>
        <taxon>Cyanophyceae</taxon>
        <taxon>Oscillatoriophycideae</taxon>
        <taxon>Chroococcales</taxon>
        <taxon>Microcystaceae</taxon>
        <taxon>Microcystis</taxon>
    </lineage>
</organism>
<dbReference type="Pfam" id="PF07862">
    <property type="entry name" value="Nif11"/>
    <property type="match status" value="1"/>
</dbReference>
<evidence type="ECO:0000259" key="1">
    <source>
        <dbReference type="Pfam" id="PF07862"/>
    </source>
</evidence>
<protein>
    <submittedName>
        <fullName evidence="2">Nif11 family protein</fullName>
    </submittedName>
</protein>
<feature type="non-terminal residue" evidence="2">
    <location>
        <position position="35"/>
    </location>
</feature>
<dbReference type="AlphaFoldDB" id="A0A552DZB8"/>
<dbReference type="EMBL" id="SFBK01000086">
    <property type="protein sequence ID" value="TRU27494.1"/>
    <property type="molecule type" value="Genomic_DNA"/>
</dbReference>
<feature type="domain" description="Nif11" evidence="1">
    <location>
        <begin position="1"/>
        <end position="34"/>
    </location>
</feature>
<proteinExistence type="predicted"/>
<evidence type="ECO:0000313" key="3">
    <source>
        <dbReference type="Proteomes" id="UP000320551"/>
    </source>
</evidence>
<gene>
    <name evidence="2" type="ORF">EWV80_06800</name>
</gene>
<reference evidence="2 3" key="1">
    <citation type="submission" date="2019-01" db="EMBL/GenBank/DDBJ databases">
        <title>Coherence of Microcystis species and biogeography revealed through population genomics.</title>
        <authorList>
            <person name="Perez-Carrascal O.M."/>
            <person name="Terrat Y."/>
            <person name="Giani A."/>
            <person name="Fortin N."/>
            <person name="Tromas N."/>
            <person name="Shapiro B.J."/>
        </authorList>
    </citation>
    <scope>NUCLEOTIDE SEQUENCE [LARGE SCALE GENOMIC DNA]</scope>
    <source>
        <strain evidence="2">Ma_QC_B_20070730_S2</strain>
    </source>
</reference>
<dbReference type="InterPro" id="IPR012903">
    <property type="entry name" value="Nif11"/>
</dbReference>
<evidence type="ECO:0000313" key="2">
    <source>
        <dbReference type="EMBL" id="TRU27494.1"/>
    </source>
</evidence>